<organism evidence="2 3">
    <name type="scientific">Piloderma croceum (strain F 1598)</name>
    <dbReference type="NCBI Taxonomy" id="765440"/>
    <lineage>
        <taxon>Eukaryota</taxon>
        <taxon>Fungi</taxon>
        <taxon>Dikarya</taxon>
        <taxon>Basidiomycota</taxon>
        <taxon>Agaricomycotina</taxon>
        <taxon>Agaricomycetes</taxon>
        <taxon>Agaricomycetidae</taxon>
        <taxon>Atheliales</taxon>
        <taxon>Atheliaceae</taxon>
        <taxon>Piloderma</taxon>
    </lineage>
</organism>
<protein>
    <submittedName>
        <fullName evidence="2">Uncharacterized protein</fullName>
    </submittedName>
</protein>
<dbReference type="Proteomes" id="UP000054166">
    <property type="component" value="Unassembled WGS sequence"/>
</dbReference>
<accession>A0A0C3G834</accession>
<dbReference type="AlphaFoldDB" id="A0A0C3G834"/>
<name>A0A0C3G834_PILCF</name>
<reference evidence="2 3" key="1">
    <citation type="submission" date="2014-04" db="EMBL/GenBank/DDBJ databases">
        <authorList>
            <consortium name="DOE Joint Genome Institute"/>
            <person name="Kuo A."/>
            <person name="Tarkka M."/>
            <person name="Buscot F."/>
            <person name="Kohler A."/>
            <person name="Nagy L.G."/>
            <person name="Floudas D."/>
            <person name="Copeland A."/>
            <person name="Barry K.W."/>
            <person name="Cichocki N."/>
            <person name="Veneault-Fourrey C."/>
            <person name="LaButti K."/>
            <person name="Lindquist E.A."/>
            <person name="Lipzen A."/>
            <person name="Lundell T."/>
            <person name="Morin E."/>
            <person name="Murat C."/>
            <person name="Sun H."/>
            <person name="Tunlid A."/>
            <person name="Henrissat B."/>
            <person name="Grigoriev I.V."/>
            <person name="Hibbett D.S."/>
            <person name="Martin F."/>
            <person name="Nordberg H.P."/>
            <person name="Cantor M.N."/>
            <person name="Hua S.X."/>
        </authorList>
    </citation>
    <scope>NUCLEOTIDE SEQUENCE [LARGE SCALE GENOMIC DNA]</scope>
    <source>
        <strain evidence="2 3">F 1598</strain>
    </source>
</reference>
<dbReference type="HOGENOM" id="CLU_169365_0_0_1"/>
<evidence type="ECO:0000313" key="2">
    <source>
        <dbReference type="EMBL" id="KIM86816.1"/>
    </source>
</evidence>
<reference evidence="3" key="2">
    <citation type="submission" date="2015-01" db="EMBL/GenBank/DDBJ databases">
        <title>Evolutionary Origins and Diversification of the Mycorrhizal Mutualists.</title>
        <authorList>
            <consortium name="DOE Joint Genome Institute"/>
            <consortium name="Mycorrhizal Genomics Consortium"/>
            <person name="Kohler A."/>
            <person name="Kuo A."/>
            <person name="Nagy L.G."/>
            <person name="Floudas D."/>
            <person name="Copeland A."/>
            <person name="Barry K.W."/>
            <person name="Cichocki N."/>
            <person name="Veneault-Fourrey C."/>
            <person name="LaButti K."/>
            <person name="Lindquist E.A."/>
            <person name="Lipzen A."/>
            <person name="Lundell T."/>
            <person name="Morin E."/>
            <person name="Murat C."/>
            <person name="Riley R."/>
            <person name="Ohm R."/>
            <person name="Sun H."/>
            <person name="Tunlid A."/>
            <person name="Henrissat B."/>
            <person name="Grigoriev I.V."/>
            <person name="Hibbett D.S."/>
            <person name="Martin F."/>
        </authorList>
    </citation>
    <scope>NUCLEOTIDE SEQUENCE [LARGE SCALE GENOMIC DNA]</scope>
    <source>
        <strain evidence="3">F 1598</strain>
    </source>
</reference>
<dbReference type="OrthoDB" id="3060861at2759"/>
<sequence>ECVSKETNGWLFFAAQHPNAAGQFVHYASSRLRREAKDDTKELVKQFQATINALMNAPRKDALEMGRVLESSCQELAQKEEEVRRQDDEIREKDALLAKYKGMLGIEK</sequence>
<evidence type="ECO:0000256" key="1">
    <source>
        <dbReference type="SAM" id="Coils"/>
    </source>
</evidence>
<feature type="coiled-coil region" evidence="1">
    <location>
        <begin position="37"/>
        <end position="96"/>
    </location>
</feature>
<keyword evidence="3" id="KW-1185">Reference proteome</keyword>
<dbReference type="InParanoid" id="A0A0C3G834"/>
<keyword evidence="1" id="KW-0175">Coiled coil</keyword>
<proteinExistence type="predicted"/>
<dbReference type="EMBL" id="KN832981">
    <property type="protein sequence ID" value="KIM86816.1"/>
    <property type="molecule type" value="Genomic_DNA"/>
</dbReference>
<evidence type="ECO:0000313" key="3">
    <source>
        <dbReference type="Proteomes" id="UP000054166"/>
    </source>
</evidence>
<feature type="non-terminal residue" evidence="2">
    <location>
        <position position="1"/>
    </location>
</feature>
<gene>
    <name evidence="2" type="ORF">PILCRDRAFT_64962</name>
</gene>